<dbReference type="InterPro" id="IPR028362">
    <property type="entry name" value="AlgI"/>
</dbReference>
<dbReference type="PIRSF" id="PIRSF016636">
    <property type="entry name" value="AlgI_DltB"/>
    <property type="match status" value="1"/>
</dbReference>
<evidence type="ECO:0000256" key="12">
    <source>
        <dbReference type="ARBA" id="ARBA00031030"/>
    </source>
</evidence>
<dbReference type="GO" id="GO:0005886">
    <property type="term" value="C:plasma membrane"/>
    <property type="evidence" value="ECO:0007669"/>
    <property type="project" value="UniProtKB-SubCell"/>
</dbReference>
<organism evidence="15 16">
    <name type="scientific">Ottowia cancrivicina</name>
    <dbReference type="NCBI Taxonomy" id="3040346"/>
    <lineage>
        <taxon>Bacteria</taxon>
        <taxon>Pseudomonadati</taxon>
        <taxon>Pseudomonadota</taxon>
        <taxon>Betaproteobacteria</taxon>
        <taxon>Burkholderiales</taxon>
        <taxon>Comamonadaceae</taxon>
        <taxon>Ottowia</taxon>
    </lineage>
</organism>
<feature type="transmembrane region" description="Helical" evidence="14">
    <location>
        <begin position="191"/>
        <end position="210"/>
    </location>
</feature>
<feature type="transmembrane region" description="Helical" evidence="14">
    <location>
        <begin position="78"/>
        <end position="96"/>
    </location>
</feature>
<dbReference type="Proteomes" id="UP001237156">
    <property type="component" value="Unassembled WGS sequence"/>
</dbReference>
<keyword evidence="7 14" id="KW-0812">Transmembrane</keyword>
<dbReference type="GO" id="GO:0042121">
    <property type="term" value="P:alginic acid biosynthetic process"/>
    <property type="evidence" value="ECO:0007669"/>
    <property type="project" value="UniProtKB-KW"/>
</dbReference>
<comment type="similarity">
    <text evidence="3 13">Belongs to the membrane-bound acyltransferase family.</text>
</comment>
<gene>
    <name evidence="15" type="ORF">QB898_10735</name>
</gene>
<evidence type="ECO:0000256" key="8">
    <source>
        <dbReference type="ARBA" id="ARBA00022841"/>
    </source>
</evidence>
<feature type="transmembrane region" description="Helical" evidence="14">
    <location>
        <begin position="332"/>
        <end position="349"/>
    </location>
</feature>
<evidence type="ECO:0000256" key="7">
    <source>
        <dbReference type="ARBA" id="ARBA00022692"/>
    </source>
</evidence>
<keyword evidence="16" id="KW-1185">Reference proteome</keyword>
<comment type="caution">
    <text evidence="15">The sequence shown here is derived from an EMBL/GenBank/DDBJ whole genome shotgun (WGS) entry which is preliminary data.</text>
</comment>
<feature type="transmembrane region" description="Helical" evidence="14">
    <location>
        <begin position="450"/>
        <end position="472"/>
    </location>
</feature>
<keyword evidence="11 13" id="KW-0012">Acyltransferase</keyword>
<evidence type="ECO:0000256" key="6">
    <source>
        <dbReference type="ARBA" id="ARBA00022679"/>
    </source>
</evidence>
<feature type="transmembrane region" description="Helical" evidence="14">
    <location>
        <begin position="417"/>
        <end position="443"/>
    </location>
</feature>
<evidence type="ECO:0000256" key="3">
    <source>
        <dbReference type="ARBA" id="ARBA00010323"/>
    </source>
</evidence>
<evidence type="ECO:0000313" key="15">
    <source>
        <dbReference type="EMBL" id="MDG9700177.1"/>
    </source>
</evidence>
<feature type="transmembrane region" description="Helical" evidence="14">
    <location>
        <begin position="42"/>
        <end position="66"/>
    </location>
</feature>
<dbReference type="RefSeq" id="WP_279524950.1">
    <property type="nucleotide sequence ID" value="NZ_JARVII010000026.1"/>
</dbReference>
<evidence type="ECO:0000256" key="9">
    <source>
        <dbReference type="ARBA" id="ARBA00022989"/>
    </source>
</evidence>
<feature type="transmembrane region" description="Helical" evidence="14">
    <location>
        <begin position="111"/>
        <end position="131"/>
    </location>
</feature>
<dbReference type="EMBL" id="JARVII010000026">
    <property type="protein sequence ID" value="MDG9700177.1"/>
    <property type="molecule type" value="Genomic_DNA"/>
</dbReference>
<feature type="transmembrane region" description="Helical" evidence="14">
    <location>
        <begin position="370"/>
        <end position="389"/>
    </location>
</feature>
<evidence type="ECO:0000313" key="16">
    <source>
        <dbReference type="Proteomes" id="UP001237156"/>
    </source>
</evidence>
<dbReference type="InterPro" id="IPR004299">
    <property type="entry name" value="MBOAT_fam"/>
</dbReference>
<feature type="transmembrane region" description="Helical" evidence="14">
    <location>
        <begin position="230"/>
        <end position="248"/>
    </location>
</feature>
<keyword evidence="9 14" id="KW-1133">Transmembrane helix</keyword>
<evidence type="ECO:0000256" key="14">
    <source>
        <dbReference type="SAM" id="Phobius"/>
    </source>
</evidence>
<dbReference type="AlphaFoldDB" id="A0AAW6RMS4"/>
<evidence type="ECO:0000256" key="10">
    <source>
        <dbReference type="ARBA" id="ARBA00023136"/>
    </source>
</evidence>
<protein>
    <recommendedName>
        <fullName evidence="4">Probable alginate O-acetylase AlgI</fullName>
    </recommendedName>
    <alternativeName>
        <fullName evidence="12">Alginate biosynthesis protein AlgI</fullName>
    </alternativeName>
</protein>
<keyword evidence="5 13" id="KW-1003">Cell membrane</keyword>
<evidence type="ECO:0000256" key="1">
    <source>
        <dbReference type="ARBA" id="ARBA00004651"/>
    </source>
</evidence>
<keyword evidence="8" id="KW-0016">Alginate biosynthesis</keyword>
<feature type="transmembrane region" description="Helical" evidence="14">
    <location>
        <begin position="5"/>
        <end position="22"/>
    </location>
</feature>
<dbReference type="InterPro" id="IPR051085">
    <property type="entry name" value="MB_O-acyltransferase"/>
</dbReference>
<sequence>MSLLSIEFAAFFMLLFPAYWALRPWPGAQNALLLAASLFMLWLANPYFAAALLVFATGVFGVARGIAQSRHEKAKKRWLGAGAALIAANLGFFKYHDFFAAHFPAPLQEPVAALIFPLGLSWYSFQAIAYLDWLRQRPASLALKWHELVLHLGFFPTVTSGPIFRAGLQKSVEGLHAGAAIQIQTRRPRRLLNPALAVCLILLGITKKWFLAGALAEQLVDPVFDNPMQHAPLTVLTAIYGYTAQLFFDFSGYSDLVIGLAMLLGFHIPLNFMQPLAAHNLREFWNRWHISLSTWIRDYIYIPLGGSRHGFARTQLNLLLALGLSGAWHGQGWNFLLWGLAHGAGLALLNAGDALTGRRNALAGTAAGRFAGRLATAHFVCLAFVVFRVTDAESLAAVWQALAAPDTPWATLPPPRALAWLALLAAAWLLCRPLAAAFAACVALMQRLPVLAWALPASALMGLLIIVAPPGVPGFIYAGF</sequence>
<dbReference type="PANTHER" id="PTHR13285">
    <property type="entry name" value="ACYLTRANSFERASE"/>
    <property type="match status" value="1"/>
</dbReference>
<keyword evidence="10 13" id="KW-0472">Membrane</keyword>
<comment type="pathway">
    <text evidence="2">Glycan biosynthesis; alginate biosynthesis.</text>
</comment>
<evidence type="ECO:0000256" key="2">
    <source>
        <dbReference type="ARBA" id="ARBA00005182"/>
    </source>
</evidence>
<comment type="subcellular location">
    <subcellularLocation>
        <location evidence="1">Cell membrane</location>
        <topology evidence="1">Multi-pass membrane protein</topology>
    </subcellularLocation>
</comment>
<accession>A0AAW6RMS4</accession>
<evidence type="ECO:0000256" key="5">
    <source>
        <dbReference type="ARBA" id="ARBA00022475"/>
    </source>
</evidence>
<name>A0AAW6RMS4_9BURK</name>
<dbReference type="GO" id="GO:0016746">
    <property type="term" value="F:acyltransferase activity"/>
    <property type="evidence" value="ECO:0007669"/>
    <property type="project" value="UniProtKB-KW"/>
</dbReference>
<dbReference type="PANTHER" id="PTHR13285:SF23">
    <property type="entry name" value="TEICHOIC ACID D-ALANYLTRANSFERASE"/>
    <property type="match status" value="1"/>
</dbReference>
<evidence type="ECO:0000256" key="11">
    <source>
        <dbReference type="ARBA" id="ARBA00023315"/>
    </source>
</evidence>
<dbReference type="InterPro" id="IPR024194">
    <property type="entry name" value="Ac/AlaTfrase_AlgI/DltB"/>
</dbReference>
<dbReference type="Pfam" id="PF03062">
    <property type="entry name" value="MBOAT"/>
    <property type="match status" value="1"/>
</dbReference>
<dbReference type="PIRSF" id="PIRSF500217">
    <property type="entry name" value="AlgI"/>
    <property type="match status" value="1"/>
</dbReference>
<keyword evidence="6 13" id="KW-0808">Transferase</keyword>
<proteinExistence type="inferred from homology"/>
<evidence type="ECO:0000256" key="4">
    <source>
        <dbReference type="ARBA" id="ARBA00016084"/>
    </source>
</evidence>
<evidence type="ECO:0000256" key="13">
    <source>
        <dbReference type="PIRNR" id="PIRNR016636"/>
    </source>
</evidence>
<reference evidence="15 16" key="1">
    <citation type="submission" date="2023-04" db="EMBL/GenBank/DDBJ databases">
        <title>Ottowia paracancer sp. nov., isolated from human stomach.</title>
        <authorList>
            <person name="Song Y."/>
        </authorList>
    </citation>
    <scope>NUCLEOTIDE SEQUENCE [LARGE SCALE GENOMIC DNA]</scope>
    <source>
        <strain evidence="15 16">10c7w1</strain>
    </source>
</reference>
<feature type="transmembrane region" description="Helical" evidence="14">
    <location>
        <begin position="255"/>
        <end position="273"/>
    </location>
</feature>